<name>A0A8T2TDW1_CERRI</name>
<evidence type="ECO:0000313" key="2">
    <source>
        <dbReference type="EMBL" id="KAH7416312.1"/>
    </source>
</evidence>
<comment type="caution">
    <text evidence="2">The sequence shown here is derived from an EMBL/GenBank/DDBJ whole genome shotgun (WGS) entry which is preliminary data.</text>
</comment>
<dbReference type="AlphaFoldDB" id="A0A8T2TDW1"/>
<dbReference type="Proteomes" id="UP000825935">
    <property type="component" value="Chromosome 14"/>
</dbReference>
<reference evidence="2" key="1">
    <citation type="submission" date="2021-08" db="EMBL/GenBank/DDBJ databases">
        <title>WGS assembly of Ceratopteris richardii.</title>
        <authorList>
            <person name="Marchant D.B."/>
            <person name="Chen G."/>
            <person name="Jenkins J."/>
            <person name="Shu S."/>
            <person name="Leebens-Mack J."/>
            <person name="Grimwood J."/>
            <person name="Schmutz J."/>
            <person name="Soltis P."/>
            <person name="Soltis D."/>
            <person name="Chen Z.-H."/>
        </authorList>
    </citation>
    <scope>NUCLEOTIDE SEQUENCE</scope>
    <source>
        <strain evidence="2">Whitten #5841</strain>
        <tissue evidence="2">Leaf</tissue>
    </source>
</reference>
<keyword evidence="1" id="KW-0812">Transmembrane</keyword>
<evidence type="ECO:0000256" key="1">
    <source>
        <dbReference type="SAM" id="Phobius"/>
    </source>
</evidence>
<keyword evidence="1" id="KW-1133">Transmembrane helix</keyword>
<feature type="transmembrane region" description="Helical" evidence="1">
    <location>
        <begin position="60"/>
        <end position="78"/>
    </location>
</feature>
<gene>
    <name evidence="2" type="ORF">KP509_14G085300</name>
</gene>
<evidence type="ECO:0000313" key="3">
    <source>
        <dbReference type="Proteomes" id="UP000825935"/>
    </source>
</evidence>
<keyword evidence="3" id="KW-1185">Reference proteome</keyword>
<feature type="transmembrane region" description="Helical" evidence="1">
    <location>
        <begin position="319"/>
        <end position="340"/>
    </location>
</feature>
<organism evidence="2 3">
    <name type="scientific">Ceratopteris richardii</name>
    <name type="common">Triangle waterfern</name>
    <dbReference type="NCBI Taxonomy" id="49495"/>
    <lineage>
        <taxon>Eukaryota</taxon>
        <taxon>Viridiplantae</taxon>
        <taxon>Streptophyta</taxon>
        <taxon>Embryophyta</taxon>
        <taxon>Tracheophyta</taxon>
        <taxon>Polypodiopsida</taxon>
        <taxon>Polypodiidae</taxon>
        <taxon>Polypodiales</taxon>
        <taxon>Pteridineae</taxon>
        <taxon>Pteridaceae</taxon>
        <taxon>Parkerioideae</taxon>
        <taxon>Ceratopteris</taxon>
    </lineage>
</organism>
<proteinExistence type="predicted"/>
<accession>A0A8T2TDW1</accession>
<sequence length="346" mass="39240">MGFIDQSVLIYFHMVLEDTMTNGVSGAADINILTLAYSALAEDLRRGRTVKDMLKRHKKLICFLFYTTTGINSLITFMNDRDPYAQMVALGIAGVWETQQRQMGSELPIFELPESVLRSLIEKIDTGEVGKSAAESVIALSERPELAREIISVRTCEGKILAGRLIRLLKFDHFYTLPVLRTLGILYDSLPEDEMQTPPKFYDPQMILNTELRTLFAQGRCHRVRTCAGYLMQRLGYAVAQNDVNSIDPKQGVQWLESEKRLLQKLRIAVHLNELKNGDFLIKEPADRIKAANVFGLLRVGLKIILLLCYFALNGATFLGLYFMYTAFSLFLIPKMISLLRTDVPF</sequence>
<keyword evidence="1" id="KW-0472">Membrane</keyword>
<protein>
    <submittedName>
        <fullName evidence="2">Uncharacterized protein</fullName>
    </submittedName>
</protein>
<feature type="transmembrane region" description="Helical" evidence="1">
    <location>
        <begin position="20"/>
        <end position="40"/>
    </location>
</feature>
<dbReference type="EMBL" id="CM035419">
    <property type="protein sequence ID" value="KAH7416312.1"/>
    <property type="molecule type" value="Genomic_DNA"/>
</dbReference>